<dbReference type="SUPFAM" id="SSF56801">
    <property type="entry name" value="Acetyl-CoA synthetase-like"/>
    <property type="match status" value="1"/>
</dbReference>
<protein>
    <submittedName>
        <fullName evidence="2">Amino acid adenylation domain-containing protein</fullName>
    </submittedName>
</protein>
<dbReference type="SUPFAM" id="SSF53474">
    <property type="entry name" value="alpha/beta-Hydrolases"/>
    <property type="match status" value="1"/>
</dbReference>
<gene>
    <name evidence="2" type="ORF">IDJ76_01610</name>
</gene>
<dbReference type="GO" id="GO:0044550">
    <property type="term" value="P:secondary metabolite biosynthetic process"/>
    <property type="evidence" value="ECO:0007669"/>
    <property type="project" value="TreeGrafter"/>
</dbReference>
<dbReference type="InterPro" id="IPR009081">
    <property type="entry name" value="PP-bd_ACP"/>
</dbReference>
<dbReference type="GO" id="GO:0043041">
    <property type="term" value="P:amino acid activation for nonribosomal peptide biosynthetic process"/>
    <property type="evidence" value="ECO:0007669"/>
    <property type="project" value="TreeGrafter"/>
</dbReference>
<sequence>MTINSLVNTQSNKYPDKLAIKWGETGVTYARLNKSSSQLARFLTAQGLNENDIVAFAGDRTPELIIFLLAFVKLGITYLPIDNNLPIDRIQYMLNDADIKLLVTSKNNAEKYENTKHILFTEDAIASAAAFDESDILTEPDAEGIGYILYTSGSTGRPKGVLVKRGGVMNLLQSIQQSPGIAASDVMLFTTTISFDIAELEMFLPLVNGATIVIADAETVKDGRALVEMAKREQVTIMQGTPFMWRMMLEAGWDDALPIKAFCGGEAMTRQLAAQLAPLCNELWNMYGPTETTVYSVIRKITGDEQLITIGKPILNTQIYLLDENQKQVIDGETGEIYIGGDGVGEGYLNKPDLTAERFIADTFSDRPGQKIYKTGDLGKILPDGDILCLGRVDHQIKIRGYRIEAEEIEAQLKECSGVSDALVVVYTDVAENMHLVAYVVPSSMFGDSETPKRVQQWKDYLGKVLPVYMVPDIFMPIAAIPVMQNGKTDRKGLPQPVVNNESDSEYVAPQTETEIALSEIFLKNIAIDRIGIFDNFFYMGIDSLVMVKVMVQIEKKFDKRYPLSILIRYPTLQQLAGLIESNIVDSQYKSLIPIKPKGNKVPLYIVHGIGLNLLNMFHMVSMLDEEQPVYGLQAIGLDGTVEPMHSIEEIAAFYNSEILMNDPVGPYAISGYSFGGYIAFEMVKQLRAAGKEVKMLALFDTNLQKPAQQLSLMAKIKIKAFRQVKKLLFRLQTLFICPGKTLHYLWLQVPVYYYEFLNFIGINIRYNPNQVPGYMQDIMQQLQRAFAKYIFKSQDIKIDLFKASVKLYYVDDPKYFGWDEYATQGVDVHVVPGDHREMFIAPNDKFLAQSLQEQLDKIN</sequence>
<reference evidence="2" key="1">
    <citation type="submission" date="2020-09" db="EMBL/GenBank/DDBJ databases">
        <title>Novel species of Mucilaginibacter isolated from a glacier on the Tibetan Plateau.</title>
        <authorList>
            <person name="Liu Q."/>
            <person name="Xin Y.-H."/>
        </authorList>
    </citation>
    <scope>NUCLEOTIDE SEQUENCE</scope>
    <source>
        <strain evidence="2">ZB1P21</strain>
    </source>
</reference>
<evidence type="ECO:0000313" key="3">
    <source>
        <dbReference type="Proteomes" id="UP000619078"/>
    </source>
</evidence>
<dbReference type="AlphaFoldDB" id="A0A926NGR7"/>
<dbReference type="GO" id="GO:0005737">
    <property type="term" value="C:cytoplasm"/>
    <property type="evidence" value="ECO:0007669"/>
    <property type="project" value="TreeGrafter"/>
</dbReference>
<dbReference type="PANTHER" id="PTHR45527:SF1">
    <property type="entry name" value="FATTY ACID SYNTHASE"/>
    <property type="match status" value="1"/>
</dbReference>
<dbReference type="Gene3D" id="3.30.300.30">
    <property type="match status" value="1"/>
</dbReference>
<evidence type="ECO:0000259" key="1">
    <source>
        <dbReference type="PROSITE" id="PS50075"/>
    </source>
</evidence>
<dbReference type="NCBIfam" id="TIGR01733">
    <property type="entry name" value="AA-adenyl-dom"/>
    <property type="match status" value="1"/>
</dbReference>
<name>A0A926NGR7_9SPHI</name>
<comment type="caution">
    <text evidence="2">The sequence shown here is derived from an EMBL/GenBank/DDBJ whole genome shotgun (WGS) entry which is preliminary data.</text>
</comment>
<evidence type="ECO:0000313" key="2">
    <source>
        <dbReference type="EMBL" id="MBD1391784.1"/>
    </source>
</evidence>
<keyword evidence="3" id="KW-1185">Reference proteome</keyword>
<accession>A0A926NGR7</accession>
<dbReference type="Pfam" id="PF00550">
    <property type="entry name" value="PP-binding"/>
    <property type="match status" value="1"/>
</dbReference>
<feature type="domain" description="Carrier" evidence="1">
    <location>
        <begin position="509"/>
        <end position="584"/>
    </location>
</feature>
<dbReference type="PROSITE" id="PS50075">
    <property type="entry name" value="CARRIER"/>
    <property type="match status" value="1"/>
</dbReference>
<dbReference type="Gene3D" id="1.10.1200.10">
    <property type="entry name" value="ACP-like"/>
    <property type="match status" value="1"/>
</dbReference>
<dbReference type="CDD" id="cd05930">
    <property type="entry name" value="A_NRPS"/>
    <property type="match status" value="1"/>
</dbReference>
<dbReference type="Gene3D" id="2.30.38.10">
    <property type="entry name" value="Luciferase, Domain 3"/>
    <property type="match status" value="1"/>
</dbReference>
<dbReference type="InterPro" id="IPR020845">
    <property type="entry name" value="AMP-binding_CS"/>
</dbReference>
<organism evidence="2 3">
    <name type="scientific">Mucilaginibacter glaciei</name>
    <dbReference type="NCBI Taxonomy" id="2772109"/>
    <lineage>
        <taxon>Bacteria</taxon>
        <taxon>Pseudomonadati</taxon>
        <taxon>Bacteroidota</taxon>
        <taxon>Sphingobacteriia</taxon>
        <taxon>Sphingobacteriales</taxon>
        <taxon>Sphingobacteriaceae</taxon>
        <taxon>Mucilaginibacter</taxon>
    </lineage>
</organism>
<dbReference type="GO" id="GO:0031177">
    <property type="term" value="F:phosphopantetheine binding"/>
    <property type="evidence" value="ECO:0007669"/>
    <property type="project" value="TreeGrafter"/>
</dbReference>
<dbReference type="Proteomes" id="UP000619078">
    <property type="component" value="Unassembled WGS sequence"/>
</dbReference>
<dbReference type="EMBL" id="JACWMX010000001">
    <property type="protein sequence ID" value="MBD1391784.1"/>
    <property type="molecule type" value="Genomic_DNA"/>
</dbReference>
<dbReference type="InterPro" id="IPR025110">
    <property type="entry name" value="AMP-bd_C"/>
</dbReference>
<dbReference type="Gene3D" id="3.40.50.1820">
    <property type="entry name" value="alpha/beta hydrolase"/>
    <property type="match status" value="1"/>
</dbReference>
<dbReference type="PANTHER" id="PTHR45527">
    <property type="entry name" value="NONRIBOSOMAL PEPTIDE SYNTHETASE"/>
    <property type="match status" value="1"/>
</dbReference>
<dbReference type="InterPro" id="IPR036736">
    <property type="entry name" value="ACP-like_sf"/>
</dbReference>
<dbReference type="RefSeq" id="WP_191160047.1">
    <property type="nucleotide sequence ID" value="NZ_JACWMX010000001.1"/>
</dbReference>
<dbReference type="InterPro" id="IPR000873">
    <property type="entry name" value="AMP-dep_synth/lig_dom"/>
</dbReference>
<dbReference type="InterPro" id="IPR010071">
    <property type="entry name" value="AA_adenyl_dom"/>
</dbReference>
<dbReference type="PROSITE" id="PS00455">
    <property type="entry name" value="AMP_BINDING"/>
    <property type="match status" value="1"/>
</dbReference>
<dbReference type="Pfam" id="PF00501">
    <property type="entry name" value="AMP-binding"/>
    <property type="match status" value="1"/>
</dbReference>
<proteinExistence type="predicted"/>
<dbReference type="InterPro" id="IPR001031">
    <property type="entry name" value="Thioesterase"/>
</dbReference>
<dbReference type="Gene3D" id="3.40.50.980">
    <property type="match status" value="2"/>
</dbReference>
<dbReference type="SUPFAM" id="SSF47336">
    <property type="entry name" value="ACP-like"/>
    <property type="match status" value="1"/>
</dbReference>
<dbReference type="Pfam" id="PF00975">
    <property type="entry name" value="Thioesterase"/>
    <property type="match status" value="1"/>
</dbReference>
<dbReference type="Pfam" id="PF13193">
    <property type="entry name" value="AMP-binding_C"/>
    <property type="match status" value="1"/>
</dbReference>
<dbReference type="InterPro" id="IPR029058">
    <property type="entry name" value="AB_hydrolase_fold"/>
</dbReference>
<dbReference type="InterPro" id="IPR045851">
    <property type="entry name" value="AMP-bd_C_sf"/>
</dbReference>